<reference evidence="1 2" key="1">
    <citation type="journal article" date="2010" name="Stand. Genomic Sci.">
        <title>Complete genome sequence of Methanoplanus petrolearius type strain (SEBR 4847).</title>
        <authorList>
            <person name="Brambilla E."/>
            <person name="Djao O.D."/>
            <person name="Daligault H."/>
            <person name="Lapidus A."/>
            <person name="Lucas S."/>
            <person name="Hammon N."/>
            <person name="Nolan M."/>
            <person name="Tice H."/>
            <person name="Cheng J.F."/>
            <person name="Han C."/>
            <person name="Tapia R."/>
            <person name="Goodwin L."/>
            <person name="Pitluck S."/>
            <person name="Liolios K."/>
            <person name="Ivanova N."/>
            <person name="Mavromatis K."/>
            <person name="Mikhailova N."/>
            <person name="Pati A."/>
            <person name="Chen A."/>
            <person name="Palaniappan K."/>
            <person name="Land M."/>
            <person name="Hauser L."/>
            <person name="Chang Y.J."/>
            <person name="Jeffries C.D."/>
            <person name="Rohde M."/>
            <person name="Spring S."/>
            <person name="Sikorski J."/>
            <person name="Goker M."/>
            <person name="Woyke T."/>
            <person name="Bristow J."/>
            <person name="Eisen J.A."/>
            <person name="Markowitz V."/>
            <person name="Hugenholtz P."/>
            <person name="Kyrpides N.C."/>
            <person name="Klenk H.P."/>
        </authorList>
    </citation>
    <scope>NUCLEOTIDE SEQUENCE [LARGE SCALE GENOMIC DNA]</scope>
    <source>
        <strain evidence="2">DSM 11571 / OCM 486 / SEBR 4847</strain>
    </source>
</reference>
<dbReference type="GeneID" id="9744242"/>
<dbReference type="STRING" id="679926.Mpet_1767"/>
<keyword evidence="2" id="KW-1185">Reference proteome</keyword>
<evidence type="ECO:0000313" key="2">
    <source>
        <dbReference type="Proteomes" id="UP000006565"/>
    </source>
</evidence>
<protein>
    <submittedName>
        <fullName evidence="1">Uncharacterized protein</fullName>
    </submittedName>
</protein>
<proteinExistence type="predicted"/>
<evidence type="ECO:0000313" key="1">
    <source>
        <dbReference type="EMBL" id="ADN36520.1"/>
    </source>
</evidence>
<dbReference type="OrthoDB" id="111293at2157"/>
<dbReference type="KEGG" id="mpi:Mpet_1767"/>
<dbReference type="HOGENOM" id="CLU_2875109_0_0_2"/>
<dbReference type="RefSeq" id="WP_013329697.1">
    <property type="nucleotide sequence ID" value="NC_014507.1"/>
</dbReference>
<gene>
    <name evidence="1" type="ordered locus">Mpet_1767</name>
</gene>
<sequence length="63" mass="7172">MISKKILEDGETFSLIIQLTDIATAAHERGDLETRDKALEEIKVIRKQILGQIKESNHNLNNQ</sequence>
<dbReference type="EMBL" id="CP002117">
    <property type="protein sequence ID" value="ADN36520.1"/>
    <property type="molecule type" value="Genomic_DNA"/>
</dbReference>
<accession>E1RHY2</accession>
<dbReference type="Proteomes" id="UP000006565">
    <property type="component" value="Chromosome"/>
</dbReference>
<dbReference type="AlphaFoldDB" id="E1RHY2"/>
<name>E1RHY2_METP4</name>
<organism evidence="1 2">
    <name type="scientific">Methanolacinia petrolearia (strain DSM 11571 / OCM 486 / SEBR 4847)</name>
    <name type="common">Methanoplanus petrolearius</name>
    <dbReference type="NCBI Taxonomy" id="679926"/>
    <lineage>
        <taxon>Archaea</taxon>
        <taxon>Methanobacteriati</taxon>
        <taxon>Methanobacteriota</taxon>
        <taxon>Stenosarchaea group</taxon>
        <taxon>Methanomicrobia</taxon>
        <taxon>Methanomicrobiales</taxon>
        <taxon>Methanomicrobiaceae</taxon>
        <taxon>Methanolacinia</taxon>
    </lineage>
</organism>